<reference evidence="2" key="1">
    <citation type="submission" date="2018-04" db="EMBL/GenBank/DDBJ databases">
        <title>Transcriptome assembly of Sipha flava.</title>
        <authorList>
            <person name="Scully E.D."/>
            <person name="Geib S.M."/>
            <person name="Palmer N.A."/>
            <person name="Koch K."/>
            <person name="Bradshaw J."/>
            <person name="Heng-Moss T."/>
            <person name="Sarath G."/>
        </authorList>
    </citation>
    <scope>NUCLEOTIDE SEQUENCE</scope>
</reference>
<sequence>MKEQIHTLDFTTRSITNCFQYKIKNPLLLFCVGLESSPSNQTIYKADSICYTNIKVEVPRSKKNPVQCLRCQNYGYIRTYYHHMPKCVKCGNTHLSNEC</sequence>
<dbReference type="AlphaFoldDB" id="A0A2S2QEX8"/>
<dbReference type="InterPro" id="IPR006579">
    <property type="entry name" value="Pre_C2HC_dom"/>
</dbReference>
<dbReference type="Pfam" id="PF07530">
    <property type="entry name" value="PRE_C2HC"/>
    <property type="match status" value="1"/>
</dbReference>
<organism evidence="2">
    <name type="scientific">Sipha flava</name>
    <name type="common">yellow sugarcane aphid</name>
    <dbReference type="NCBI Taxonomy" id="143950"/>
    <lineage>
        <taxon>Eukaryota</taxon>
        <taxon>Metazoa</taxon>
        <taxon>Ecdysozoa</taxon>
        <taxon>Arthropoda</taxon>
        <taxon>Hexapoda</taxon>
        <taxon>Insecta</taxon>
        <taxon>Pterygota</taxon>
        <taxon>Neoptera</taxon>
        <taxon>Paraneoptera</taxon>
        <taxon>Hemiptera</taxon>
        <taxon>Sternorrhyncha</taxon>
        <taxon>Aphidomorpha</taxon>
        <taxon>Aphidoidea</taxon>
        <taxon>Aphididae</taxon>
        <taxon>Sipha</taxon>
    </lineage>
</organism>
<accession>A0A2S2QEX8</accession>
<dbReference type="EMBL" id="GGMS01007040">
    <property type="protein sequence ID" value="MBY76243.1"/>
    <property type="molecule type" value="Transcribed_RNA"/>
</dbReference>
<feature type="domain" description="Pre-C2HC" evidence="1">
    <location>
        <begin position="2"/>
        <end position="65"/>
    </location>
</feature>
<evidence type="ECO:0000313" key="2">
    <source>
        <dbReference type="EMBL" id="MBY76243.1"/>
    </source>
</evidence>
<proteinExistence type="predicted"/>
<protein>
    <submittedName>
        <fullName evidence="2">Nucleic-acid-binding protein</fullName>
    </submittedName>
</protein>
<evidence type="ECO:0000259" key="1">
    <source>
        <dbReference type="Pfam" id="PF07530"/>
    </source>
</evidence>
<name>A0A2S2QEX8_9HEMI</name>
<gene>
    <name evidence="2" type="ORF">g.1963</name>
</gene>